<reference evidence="2" key="2">
    <citation type="submission" date="2015-07" db="EMBL/GenBank/DDBJ databases">
        <title>Plasmids, circular viruses and viroids from rat gut.</title>
        <authorList>
            <person name="Jorgensen T.J."/>
            <person name="Hansen M.A."/>
            <person name="Xu Z."/>
            <person name="Tabak M.A."/>
            <person name="Sorensen S.J."/>
            <person name="Hansen L.H."/>
        </authorList>
    </citation>
    <scope>NUCLEOTIDE SEQUENCE</scope>
    <source>
        <strain evidence="2">RGFK1433</strain>
    </source>
</reference>
<proteinExistence type="predicted"/>
<accession>A0A0H5Q5D3</accession>
<dbReference type="AlphaFoldDB" id="A0A0H5Q5D3"/>
<name>A0A0H5Q5D3_9ZZZZ</name>
<protein>
    <submittedName>
        <fullName evidence="2">Uncharacterized protein</fullName>
    </submittedName>
</protein>
<sequence length="57" mass="6419">MCLRGTAPPVRISGSTHRRAPLEDCPDNPPRYDELRRNSTTIHGKAHEAMSNYELLS</sequence>
<feature type="region of interest" description="Disordered" evidence="1">
    <location>
        <begin position="1"/>
        <end position="33"/>
    </location>
</feature>
<evidence type="ECO:0000256" key="1">
    <source>
        <dbReference type="SAM" id="MobiDB-lite"/>
    </source>
</evidence>
<evidence type="ECO:0000313" key="2">
    <source>
        <dbReference type="EMBL" id="CRY97236.1"/>
    </source>
</evidence>
<dbReference type="EMBL" id="LN853978">
    <property type="protein sequence ID" value="CRY97236.1"/>
    <property type="molecule type" value="Genomic_DNA"/>
</dbReference>
<organism evidence="2">
    <name type="scientific">uncultured prokaryote</name>
    <dbReference type="NCBI Taxonomy" id="198431"/>
    <lineage>
        <taxon>unclassified sequences</taxon>
        <taxon>environmental samples</taxon>
    </lineage>
</organism>
<reference evidence="2" key="1">
    <citation type="submission" date="2015-06" db="EMBL/GenBank/DDBJ databases">
        <authorList>
            <person name="Joergensen T."/>
        </authorList>
    </citation>
    <scope>NUCLEOTIDE SEQUENCE</scope>
    <source>
        <strain evidence="2">RGFK1433</strain>
    </source>
</reference>